<dbReference type="Proteomes" id="UP001431572">
    <property type="component" value="Chromosome 2"/>
</dbReference>
<keyword evidence="5" id="KW-1185">Reference proteome</keyword>
<dbReference type="EMBL" id="JACATZ010000003">
    <property type="protein sequence ID" value="NWJ47486.1"/>
    <property type="molecule type" value="Genomic_DNA"/>
</dbReference>
<evidence type="ECO:0000313" key="5">
    <source>
        <dbReference type="Proteomes" id="UP001431572"/>
    </source>
</evidence>
<evidence type="ECO:0000313" key="3">
    <source>
        <dbReference type="EMBL" id="WJW69398.1"/>
    </source>
</evidence>
<dbReference type="EMBL" id="CP128400">
    <property type="protein sequence ID" value="WJW69398.1"/>
    <property type="molecule type" value="Genomic_DNA"/>
</dbReference>
<protein>
    <submittedName>
        <fullName evidence="2">DUF4230 domain-containing protein</fullName>
    </submittedName>
</protein>
<reference evidence="3" key="2">
    <citation type="journal article" date="2024" name="Nature">
        <title>Anoxygenic phototroph of the Chloroflexota uses a type I reaction centre.</title>
        <authorList>
            <person name="Tsuji J.M."/>
            <person name="Shaw N.A."/>
            <person name="Nagashima S."/>
            <person name="Venkiteswaran J.J."/>
            <person name="Schiff S.L."/>
            <person name="Watanabe T."/>
            <person name="Fukui M."/>
            <person name="Hanada S."/>
            <person name="Tank M."/>
            <person name="Neufeld J.D."/>
        </authorList>
    </citation>
    <scope>NUCLEOTIDE SEQUENCE</scope>
    <source>
        <strain evidence="3">L227-S17</strain>
    </source>
</reference>
<name>A0A8T7M612_9CHLR</name>
<dbReference type="Pfam" id="PF14014">
    <property type="entry name" value="DUF4230"/>
    <property type="match status" value="1"/>
</dbReference>
<dbReference type="AlphaFoldDB" id="A0A8T7M612"/>
<dbReference type="Proteomes" id="UP000521676">
    <property type="component" value="Unassembled WGS sequence"/>
</dbReference>
<evidence type="ECO:0000256" key="1">
    <source>
        <dbReference type="SAM" id="Phobius"/>
    </source>
</evidence>
<evidence type="ECO:0000313" key="2">
    <source>
        <dbReference type="EMBL" id="NWJ47486.1"/>
    </source>
</evidence>
<keyword evidence="1" id="KW-0812">Transmembrane</keyword>
<evidence type="ECO:0000313" key="4">
    <source>
        <dbReference type="Proteomes" id="UP000521676"/>
    </source>
</evidence>
<reference evidence="2 4" key="1">
    <citation type="submission" date="2020-06" db="EMBL/GenBank/DDBJ databases">
        <title>Anoxygenic phototrophic Chloroflexota member uses a Type I reaction center.</title>
        <authorList>
            <person name="Tsuji J.M."/>
            <person name="Shaw N.A."/>
            <person name="Nagashima S."/>
            <person name="Venkiteswaran J."/>
            <person name="Schiff S.L."/>
            <person name="Hanada S."/>
            <person name="Tank M."/>
            <person name="Neufeld J.D."/>
        </authorList>
    </citation>
    <scope>NUCLEOTIDE SEQUENCE [LARGE SCALE GENOMIC DNA]</scope>
    <source>
        <strain evidence="2">L227-S17</strain>
    </source>
</reference>
<keyword evidence="1" id="KW-1133">Transmembrane helix</keyword>
<organism evidence="2 4">
    <name type="scientific">Candidatus Chlorohelix allophototropha</name>
    <dbReference type="NCBI Taxonomy" id="3003348"/>
    <lineage>
        <taxon>Bacteria</taxon>
        <taxon>Bacillati</taxon>
        <taxon>Chloroflexota</taxon>
        <taxon>Chloroflexia</taxon>
        <taxon>Candidatus Chloroheliales</taxon>
        <taxon>Candidatus Chloroheliaceae</taxon>
        <taxon>Candidatus Chlorohelix</taxon>
    </lineage>
</organism>
<accession>A0A8T7M612</accession>
<dbReference type="InterPro" id="IPR025324">
    <property type="entry name" value="DUF4230"/>
</dbReference>
<gene>
    <name evidence="2" type="ORF">HXX08_16625</name>
    <name evidence="3" type="ORF">OZ401_003006</name>
</gene>
<proteinExistence type="predicted"/>
<dbReference type="RefSeq" id="WP_341471286.1">
    <property type="nucleotide sequence ID" value="NZ_CP128400.1"/>
</dbReference>
<sequence length="221" mass="24178">MGKSSGGFFAKLIGVLVIATVGIVGYLYVTSGSNPFTSKSVVNTPAPILIGNITREYKLITAQVTGSTTVEGETKNLIPFSTEKWNYQMVMTVTAGIDMTKMKDTDIKTDMENLTASITLPAPEILTKERNGWVVSKDSQLFSGTSTDKNIVDKMQATGEQKILDGILQDGKLFREARLNAEIQLRNFILQLGYRQVKFDYADQPTITPTTPTSSLTAPPR</sequence>
<keyword evidence="1" id="KW-0472">Membrane</keyword>
<feature type="transmembrane region" description="Helical" evidence="1">
    <location>
        <begin position="12"/>
        <end position="29"/>
    </location>
</feature>